<dbReference type="RefSeq" id="WP_281932592.1">
    <property type="nucleotide sequence ID" value="NZ_AP027144.1"/>
</dbReference>
<gene>
    <name evidence="1" type="ORF">SS37A_40300</name>
</gene>
<dbReference type="EMBL" id="AP027144">
    <property type="protein sequence ID" value="BDV36500.1"/>
    <property type="molecule type" value="Genomic_DNA"/>
</dbReference>
<proteinExistence type="predicted"/>
<dbReference type="Proteomes" id="UP001317629">
    <property type="component" value="Plasmid pSS37A-Re-2"/>
</dbReference>
<keyword evidence="1" id="KW-0614">Plasmid</keyword>
<name>A0ABN6VRT1_9HYPH</name>
<keyword evidence="2" id="KW-1185">Reference proteome</keyword>
<accession>A0ABN6VRT1</accession>
<evidence type="ECO:0000313" key="2">
    <source>
        <dbReference type="Proteomes" id="UP001317629"/>
    </source>
</evidence>
<geneLocation type="plasmid" evidence="1 2">
    <name>pSS37A-Re-2</name>
</geneLocation>
<reference evidence="1 2" key="1">
    <citation type="journal article" date="2023" name="Int. J. Syst. Evol. Microbiol.">
        <title>Methylocystis iwaonis sp. nov., a type II methane-oxidizing bacterium from surface soil of a rice paddy field in Japan, and emended description of the genus Methylocystis (ex Whittenbury et al. 1970) Bowman et al. 1993.</title>
        <authorList>
            <person name="Kaise H."/>
            <person name="Sawadogo J.B."/>
            <person name="Alam M.S."/>
            <person name="Ueno C."/>
            <person name="Dianou D."/>
            <person name="Shinjo R."/>
            <person name="Asakawa S."/>
        </authorList>
    </citation>
    <scope>NUCLEOTIDE SEQUENCE [LARGE SCALE GENOMIC DNA]</scope>
    <source>
        <strain evidence="1 2">SS37A-Re</strain>
    </source>
</reference>
<protein>
    <submittedName>
        <fullName evidence="1">Uncharacterized protein</fullName>
    </submittedName>
</protein>
<sequence>MSEENHVLVLIAEAIHKANFIDPSSTTGVKDAHHRSNEEDSAHLAKAVVAALHAAGYKIVKG</sequence>
<organism evidence="1 2">
    <name type="scientific">Methylocystis iwaonis</name>
    <dbReference type="NCBI Taxonomy" id="2885079"/>
    <lineage>
        <taxon>Bacteria</taxon>
        <taxon>Pseudomonadati</taxon>
        <taxon>Pseudomonadota</taxon>
        <taxon>Alphaproteobacteria</taxon>
        <taxon>Hyphomicrobiales</taxon>
        <taxon>Methylocystaceae</taxon>
        <taxon>Methylocystis</taxon>
    </lineage>
</organism>
<evidence type="ECO:0000313" key="1">
    <source>
        <dbReference type="EMBL" id="BDV36500.1"/>
    </source>
</evidence>